<evidence type="ECO:0000256" key="1">
    <source>
        <dbReference type="ARBA" id="ARBA00005188"/>
    </source>
</evidence>
<dbReference type="SUPFAM" id="SSF52402">
    <property type="entry name" value="Adenine nucleotide alpha hydrolases-like"/>
    <property type="match status" value="1"/>
</dbReference>
<dbReference type="PROSITE" id="PS50263">
    <property type="entry name" value="CN_HYDROLASE"/>
    <property type="match status" value="1"/>
</dbReference>
<dbReference type="PANTHER" id="PTHR23090:SF9">
    <property type="entry name" value="GLUTAMINE-DEPENDENT NAD(+) SYNTHETASE"/>
    <property type="match status" value="1"/>
</dbReference>
<dbReference type="Pfam" id="PF00795">
    <property type="entry name" value="CN_hydrolase"/>
    <property type="match status" value="1"/>
</dbReference>
<evidence type="ECO:0000256" key="7">
    <source>
        <dbReference type="PIRNR" id="PIRNR006630"/>
    </source>
</evidence>
<dbReference type="InterPro" id="IPR003694">
    <property type="entry name" value="NAD_synthase"/>
</dbReference>
<organism evidence="11 12">
    <name type="scientific">Streptacidiphilus monticola</name>
    <dbReference type="NCBI Taxonomy" id="2161674"/>
    <lineage>
        <taxon>Bacteria</taxon>
        <taxon>Bacillati</taxon>
        <taxon>Actinomycetota</taxon>
        <taxon>Actinomycetes</taxon>
        <taxon>Kitasatosporales</taxon>
        <taxon>Streptomycetaceae</taxon>
        <taxon>Streptacidiphilus</taxon>
    </lineage>
</organism>
<protein>
    <recommendedName>
        <fullName evidence="7">Glutamine-dependent NAD(+) synthetase</fullName>
        <ecNumber evidence="7">6.3.5.1</ecNumber>
    </recommendedName>
    <alternativeName>
        <fullName evidence="7">NAD(+) synthase [glutamine-hydrolyzing]</fullName>
    </alternativeName>
</protein>
<dbReference type="NCBIfam" id="TIGR00552">
    <property type="entry name" value="nadE"/>
    <property type="match status" value="1"/>
</dbReference>
<evidence type="ECO:0000256" key="3">
    <source>
        <dbReference type="ARBA" id="ARBA00022598"/>
    </source>
</evidence>
<dbReference type="PIRSF" id="PIRSF006630">
    <property type="entry name" value="NADS_GAT"/>
    <property type="match status" value="1"/>
</dbReference>
<name>A0ABW1FVD9_9ACTN</name>
<keyword evidence="4 7" id="KW-0547">Nucleotide-binding</keyword>
<dbReference type="RefSeq" id="WP_380579398.1">
    <property type="nucleotide sequence ID" value="NZ_JBHSQJ010000010.1"/>
</dbReference>
<dbReference type="PANTHER" id="PTHR23090">
    <property type="entry name" value="NH 3 /GLUTAMINE-DEPENDENT NAD + SYNTHETASE"/>
    <property type="match status" value="1"/>
</dbReference>
<dbReference type="Gene3D" id="3.60.110.10">
    <property type="entry name" value="Carbon-nitrogen hydrolase"/>
    <property type="match status" value="1"/>
</dbReference>
<comment type="pathway">
    <text evidence="1 7">Cofactor biosynthesis; NAD(+) biosynthesis; NAD(+) from deamido-NAD(+) (L-Gln route): step 1/1.</text>
</comment>
<comment type="catalytic activity">
    <reaction evidence="7">
        <text>deamido-NAD(+) + L-glutamine + ATP + H2O = L-glutamate + AMP + diphosphate + NAD(+) + H(+)</text>
        <dbReference type="Rhea" id="RHEA:24384"/>
        <dbReference type="ChEBI" id="CHEBI:15377"/>
        <dbReference type="ChEBI" id="CHEBI:15378"/>
        <dbReference type="ChEBI" id="CHEBI:29985"/>
        <dbReference type="ChEBI" id="CHEBI:30616"/>
        <dbReference type="ChEBI" id="CHEBI:33019"/>
        <dbReference type="ChEBI" id="CHEBI:57540"/>
        <dbReference type="ChEBI" id="CHEBI:58359"/>
        <dbReference type="ChEBI" id="CHEBI:58437"/>
        <dbReference type="ChEBI" id="CHEBI:456215"/>
        <dbReference type="EC" id="6.3.5.1"/>
    </reaction>
</comment>
<accession>A0ABW1FVD9</accession>
<evidence type="ECO:0000313" key="11">
    <source>
        <dbReference type="EMBL" id="MFC5906208.1"/>
    </source>
</evidence>
<gene>
    <name evidence="11" type="primary">nadE</name>
    <name evidence="11" type="ORF">ACFP3V_03090</name>
</gene>
<keyword evidence="3 7" id="KW-0436">Ligase</keyword>
<dbReference type="GO" id="GO:0008795">
    <property type="term" value="F:NAD+ synthase activity"/>
    <property type="evidence" value="ECO:0007669"/>
    <property type="project" value="UniProtKB-EC"/>
</dbReference>
<evidence type="ECO:0000313" key="12">
    <source>
        <dbReference type="Proteomes" id="UP001596174"/>
    </source>
</evidence>
<keyword evidence="12" id="KW-1185">Reference proteome</keyword>
<evidence type="ECO:0000256" key="5">
    <source>
        <dbReference type="ARBA" id="ARBA00022840"/>
    </source>
</evidence>
<evidence type="ECO:0000256" key="4">
    <source>
        <dbReference type="ARBA" id="ARBA00022741"/>
    </source>
</evidence>
<dbReference type="InterPro" id="IPR003010">
    <property type="entry name" value="C-N_Hydrolase"/>
</dbReference>
<dbReference type="CDD" id="cd00553">
    <property type="entry name" value="NAD_synthase"/>
    <property type="match status" value="1"/>
</dbReference>
<dbReference type="InterPro" id="IPR036526">
    <property type="entry name" value="C-N_Hydrolase_sf"/>
</dbReference>
<dbReference type="EMBL" id="JBHSQJ010000010">
    <property type="protein sequence ID" value="MFC5906208.1"/>
    <property type="molecule type" value="Genomic_DNA"/>
</dbReference>
<dbReference type="EC" id="6.3.5.1" evidence="7"/>
<keyword evidence="6 7" id="KW-0520">NAD</keyword>
<dbReference type="InterPro" id="IPR014729">
    <property type="entry name" value="Rossmann-like_a/b/a_fold"/>
</dbReference>
<evidence type="ECO:0000259" key="10">
    <source>
        <dbReference type="PROSITE" id="PS50263"/>
    </source>
</evidence>
<dbReference type="SUPFAM" id="SSF56317">
    <property type="entry name" value="Carbon-nitrogen hydrolase"/>
    <property type="match status" value="1"/>
</dbReference>
<dbReference type="InterPro" id="IPR022310">
    <property type="entry name" value="NAD/GMP_synthase"/>
</dbReference>
<comment type="caution">
    <text evidence="11">The sequence shown here is derived from an EMBL/GenBank/DDBJ whole genome shotgun (WGS) entry which is preliminary data.</text>
</comment>
<proteinExistence type="inferred from homology"/>
<sequence length="521" mass="53920">MPALRLALNQIDTTFGDLPGNADLVVRWTRHAADQGAQLVAFPDATLIGSPAEAQQPRPWLLDASRSALVQLAERLESEGLGGTPVVLGCVEGRGDGPASRPALLHQGHVLTRPATHGPVVVRLHGVDVALGVGGDLQQDGKWLHALSGAGLLLVTGAFPYATGGGDARLERVRDRARAAGCAVACVNLTGGQDERVFDGDSLVVDAKGEVLARAPQFEEGCLLADLDLPPATSGPDGPGDHHVVISEEAAPAPAEPVAAGRARRMDELEEVYAALVCGVRAQTAKNGFTSILVGLDGGIGSALVAAVAVDAIGAEDVHGVTLPTSETSGQALENAAETARRTGLVLRSVPLDPVLDACTDALDLTDLADLNLQARLCGTVLAALAETEGRLLLATSDRTGLTIGHPSVHGQAMGAFAPLRHVYRTTALRLAKWRNAAAAARGEVPPVPERTLTDADDQPGAEPLPPYEVLDALLTAYVDEGAGESELVGRGFPPETVARVTRLADAAASTRHRHPPGTRL</sequence>
<reference evidence="12" key="1">
    <citation type="journal article" date="2019" name="Int. J. Syst. Evol. Microbiol.">
        <title>The Global Catalogue of Microorganisms (GCM) 10K type strain sequencing project: providing services to taxonomists for standard genome sequencing and annotation.</title>
        <authorList>
            <consortium name="The Broad Institute Genomics Platform"/>
            <consortium name="The Broad Institute Genome Sequencing Center for Infectious Disease"/>
            <person name="Wu L."/>
            <person name="Ma J."/>
        </authorList>
    </citation>
    <scope>NUCLEOTIDE SEQUENCE [LARGE SCALE GENOMIC DNA]</scope>
    <source>
        <strain evidence="12">JCM 4816</strain>
    </source>
</reference>
<feature type="domain" description="CN hydrolase" evidence="10">
    <location>
        <begin position="4"/>
        <end position="229"/>
    </location>
</feature>
<dbReference type="Proteomes" id="UP001596174">
    <property type="component" value="Unassembled WGS sequence"/>
</dbReference>
<evidence type="ECO:0000256" key="2">
    <source>
        <dbReference type="ARBA" id="ARBA00007145"/>
    </source>
</evidence>
<evidence type="ECO:0000256" key="9">
    <source>
        <dbReference type="SAM" id="MobiDB-lite"/>
    </source>
</evidence>
<evidence type="ECO:0000256" key="8">
    <source>
        <dbReference type="RuleBase" id="RU003811"/>
    </source>
</evidence>
<feature type="region of interest" description="Disordered" evidence="9">
    <location>
        <begin position="442"/>
        <end position="464"/>
    </location>
</feature>
<dbReference type="Gene3D" id="3.40.50.620">
    <property type="entry name" value="HUPs"/>
    <property type="match status" value="1"/>
</dbReference>
<dbReference type="InterPro" id="IPR014445">
    <property type="entry name" value="Gln-dep_NAD_synthase"/>
</dbReference>
<keyword evidence="5 7" id="KW-0067">ATP-binding</keyword>
<comment type="similarity">
    <text evidence="2 7">In the C-terminal section; belongs to the NAD synthetase family.</text>
</comment>
<comment type="similarity">
    <text evidence="8">Belongs to the NAD synthetase family.</text>
</comment>
<evidence type="ECO:0000256" key="6">
    <source>
        <dbReference type="ARBA" id="ARBA00023027"/>
    </source>
</evidence>
<dbReference type="Pfam" id="PF02540">
    <property type="entry name" value="NAD_synthase"/>
    <property type="match status" value="1"/>
</dbReference>